<organism evidence="3">
    <name type="scientific">Arthroderma gypseum (strain ATCC MYA-4604 / CBS 118893)</name>
    <name type="common">Microsporum gypseum</name>
    <dbReference type="NCBI Taxonomy" id="535722"/>
    <lineage>
        <taxon>Eukaryota</taxon>
        <taxon>Fungi</taxon>
        <taxon>Dikarya</taxon>
        <taxon>Ascomycota</taxon>
        <taxon>Pezizomycotina</taxon>
        <taxon>Eurotiomycetes</taxon>
        <taxon>Eurotiomycetidae</taxon>
        <taxon>Onygenales</taxon>
        <taxon>Arthrodermataceae</taxon>
        <taxon>Nannizzia</taxon>
    </lineage>
</organism>
<dbReference type="InParanoid" id="E4URI2"/>
<dbReference type="OrthoDB" id="1720422at2759"/>
<feature type="region of interest" description="Disordered" evidence="1">
    <location>
        <begin position="418"/>
        <end position="462"/>
    </location>
</feature>
<protein>
    <submittedName>
        <fullName evidence="2">Uncharacterized protein</fullName>
    </submittedName>
</protein>
<evidence type="ECO:0000313" key="2">
    <source>
        <dbReference type="EMBL" id="EFQ99404.1"/>
    </source>
</evidence>
<evidence type="ECO:0000313" key="3">
    <source>
        <dbReference type="Proteomes" id="UP000002669"/>
    </source>
</evidence>
<sequence length="499" mass="57095">MALDRVALEGVLSAHRRTRALRRTKNIRISAPLYDRFKNACSDAEDGFNDDELDVSEQQDKKTWIEGGDKTTSSDDFRRLKDRVMSVLIRCKEGQFDSFTLVNPSFEPSSKALLTPINYRWHLGTCVPEEILGTKGYLPLKQKQLKSLCLVTDVTCRRNEYDLTPFTGLTSLTWRGLRPEKDFQSLRECFRVTSHQLISLDLDFYSETVDPYRNFDISDDNGKTLENLLTPLLGRDKLCFAELRDLSLCSIPLLFEPSHMVRTFGFKSLRSLKLRFCPGWLDLVNHIGSLEQPLYLETLEIDCVDSIYDEVQLIVSSCIDNVKGLKEFFLFSRSGDMLPIWRSILKHHLMLKNFVHHARSMGHRRADPHDLPAIHFEDIMCWTDDRRVNRSSVKSARDTEAFRIWEYDDSPEWDILDEGFSSGSSDDDATPAPDQGNGTESRLTDTENQAGSTLAREKSAAKPIRPATNGVYNALYPGEVSDELGQFAEWVLCYLNRFS</sequence>
<dbReference type="Proteomes" id="UP000002669">
    <property type="component" value="Unassembled WGS sequence"/>
</dbReference>
<evidence type="ECO:0000256" key="1">
    <source>
        <dbReference type="SAM" id="MobiDB-lite"/>
    </source>
</evidence>
<dbReference type="GeneID" id="10030188"/>
<reference evidence="3" key="1">
    <citation type="journal article" date="2012" name="MBio">
        <title>Comparative genome analysis of Trichophyton rubrum and related dermatophytes reveals candidate genes involved in infection.</title>
        <authorList>
            <person name="Martinez D.A."/>
            <person name="Oliver B.G."/>
            <person name="Graeser Y."/>
            <person name="Goldberg J.M."/>
            <person name="Li W."/>
            <person name="Martinez-Rossi N.M."/>
            <person name="Monod M."/>
            <person name="Shelest E."/>
            <person name="Barton R.C."/>
            <person name="Birch E."/>
            <person name="Brakhage A.A."/>
            <person name="Chen Z."/>
            <person name="Gurr S.J."/>
            <person name="Heiman D."/>
            <person name="Heitman J."/>
            <person name="Kosti I."/>
            <person name="Rossi A."/>
            <person name="Saif S."/>
            <person name="Samalova M."/>
            <person name="Saunders C.W."/>
            <person name="Shea T."/>
            <person name="Summerbell R.C."/>
            <person name="Xu J."/>
            <person name="Young S."/>
            <person name="Zeng Q."/>
            <person name="Birren B.W."/>
            <person name="Cuomo C.A."/>
            <person name="White T.C."/>
        </authorList>
    </citation>
    <scope>NUCLEOTIDE SEQUENCE [LARGE SCALE GENOMIC DNA]</scope>
    <source>
        <strain evidence="3">ATCC MYA-4604 / CBS 118893</strain>
    </source>
</reference>
<accession>E4URI2</accession>
<dbReference type="eggNOG" id="ENOG502SP3T">
    <property type="taxonomic scope" value="Eukaryota"/>
</dbReference>
<dbReference type="RefSeq" id="XP_003174887.1">
    <property type="nucleotide sequence ID" value="XM_003174839.1"/>
</dbReference>
<dbReference type="AlphaFoldDB" id="E4URI2"/>
<dbReference type="EMBL" id="DS989823">
    <property type="protein sequence ID" value="EFQ99404.1"/>
    <property type="molecule type" value="Genomic_DNA"/>
</dbReference>
<dbReference type="HOGENOM" id="CLU_546237_0_0_1"/>
<name>E4URI2_ARTGP</name>
<keyword evidence="3" id="KW-1185">Reference proteome</keyword>
<gene>
    <name evidence="2" type="ORF">MGYG_02416</name>
</gene>
<proteinExistence type="predicted"/>
<dbReference type="VEuPathDB" id="FungiDB:MGYG_02416"/>
<feature type="compositionally biased region" description="Polar residues" evidence="1">
    <location>
        <begin position="436"/>
        <end position="452"/>
    </location>
</feature>